<dbReference type="Proteomes" id="UP000245474">
    <property type="component" value="Unassembled WGS sequence"/>
</dbReference>
<dbReference type="Pfam" id="PF03864">
    <property type="entry name" value="Phage_cap_E"/>
    <property type="match status" value="1"/>
</dbReference>
<dbReference type="EMBL" id="QFFI01000027">
    <property type="protein sequence ID" value="PWG61768.1"/>
    <property type="molecule type" value="Genomic_DNA"/>
</dbReference>
<comment type="caution">
    <text evidence="1">The sequence shown here is derived from an EMBL/GenBank/DDBJ whole genome shotgun (WGS) entry which is preliminary data.</text>
</comment>
<dbReference type="HAMAP" id="MF_04133">
    <property type="entry name" value="CAPSID_LAMBDA"/>
    <property type="match status" value="1"/>
</dbReference>
<dbReference type="Gene3D" id="3.15.30.10">
    <property type="entry name" value="putative capsid protein of prophage domain like"/>
    <property type="match status" value="1"/>
</dbReference>
<evidence type="ECO:0000313" key="1">
    <source>
        <dbReference type="EMBL" id="PWG61768.1"/>
    </source>
</evidence>
<dbReference type="Gene3D" id="3.30.1930.10">
    <property type="entry name" value="capsid protein of prophage domain"/>
    <property type="match status" value="1"/>
</dbReference>
<evidence type="ECO:0000313" key="2">
    <source>
        <dbReference type="Proteomes" id="UP000245474"/>
    </source>
</evidence>
<organism evidence="1 2">
    <name type="scientific">Sediminicurvatus halobius</name>
    <dbReference type="NCBI Taxonomy" id="2182432"/>
    <lineage>
        <taxon>Bacteria</taxon>
        <taxon>Pseudomonadati</taxon>
        <taxon>Pseudomonadota</taxon>
        <taxon>Gammaproteobacteria</taxon>
        <taxon>Chromatiales</taxon>
        <taxon>Ectothiorhodospiraceae</taxon>
        <taxon>Sediminicurvatus</taxon>
    </lineage>
</organism>
<reference evidence="1 2" key="1">
    <citation type="submission" date="2018-05" db="EMBL/GenBank/DDBJ databases">
        <title>Spiribacter halobius sp. nov., a moderately halophilic bacterium isolated from marine solar saltern.</title>
        <authorList>
            <person name="Zheng W.-S."/>
            <person name="Lu D.-C."/>
            <person name="Du Z.-J."/>
        </authorList>
    </citation>
    <scope>NUCLEOTIDE SEQUENCE [LARGE SCALE GENOMIC DNA]</scope>
    <source>
        <strain evidence="1 2">E85</strain>
    </source>
</reference>
<sequence>MNVYDTAFLQALVESLKRPTAFLLNTFFPLVAQSQAEEIKFDVEDGRRRIAPFVHPYVQGKLVESLGYQTKTFRPAYVKDKRVIDPDKPLRRMAGEQIGGTMMAGNREQLILASELQDQVDMLTRRLEVMASEALRQGQVTVEGDGYDTVVVNFGRDGNLAIDLAPGDQWGEAGVEPVDDLEEWAELVQKTEGAVVTDIVMEPDAFKQFRSNQKARDLLDNRNMMTGQIQPIASPGNSGQLKGIIGNWRIWTYQDWYIDSAGVEQPMMPTGTVLLAGTPQVLGTRHFGAIRDAELGYQALEFAPKSWIQPDPAVRYLMLQSAPLVVPYRPNATFRATVL</sequence>
<protein>
    <submittedName>
        <fullName evidence="1">Capsid protein</fullName>
    </submittedName>
</protein>
<dbReference type="OrthoDB" id="5449178at2"/>
<dbReference type="AlphaFoldDB" id="A0A2U2MY73"/>
<gene>
    <name evidence="1" type="ORF">DEM34_14985</name>
</gene>
<proteinExistence type="inferred from homology"/>
<keyword evidence="2" id="KW-1185">Reference proteome</keyword>
<dbReference type="RefSeq" id="WP_109679641.1">
    <property type="nucleotide sequence ID" value="NZ_CP086615.1"/>
</dbReference>
<name>A0A2U2MY73_9GAMM</name>
<accession>A0A2U2MY73</accession>
<dbReference type="InterPro" id="IPR005564">
    <property type="entry name" value="Major_capsid_GpE"/>
</dbReference>